<proteinExistence type="predicted"/>
<name>A0ABX7P020_9BACT</name>
<gene>
    <name evidence="2" type="ORF">JY651_03315</name>
</gene>
<keyword evidence="1" id="KW-0472">Membrane</keyword>
<organism evidence="2 3">
    <name type="scientific">Pyxidicoccus parkwayensis</name>
    <dbReference type="NCBI Taxonomy" id="2813578"/>
    <lineage>
        <taxon>Bacteria</taxon>
        <taxon>Pseudomonadati</taxon>
        <taxon>Myxococcota</taxon>
        <taxon>Myxococcia</taxon>
        <taxon>Myxococcales</taxon>
        <taxon>Cystobacterineae</taxon>
        <taxon>Myxococcaceae</taxon>
        <taxon>Pyxidicoccus</taxon>
    </lineage>
</organism>
<dbReference type="EMBL" id="CP071090">
    <property type="protein sequence ID" value="QSQ24021.1"/>
    <property type="molecule type" value="Genomic_DNA"/>
</dbReference>
<keyword evidence="3" id="KW-1185">Reference proteome</keyword>
<keyword evidence="1" id="KW-0812">Transmembrane</keyword>
<sequence>MARRRRTQRGHVFLGLLVLLGLLAAGISWLVWRPPDVGPALAWLIGGLVVAGWSALAFWRRDAFAAAKLLLFCTVMPAIFCVLWVFNAHSLGGPATWGGGASAVGAALLGRYLWREWRRVEVLPNVLLDAANKEDICELDGLQLCAGLLRPEEGPVPLELRILVQSCVDAERTLTVRLSGPSKTRVHYPDRVTVQVGPGEVGRLVVPLHPLPGARAGGTLHLGLNITGPGGPRLRFWRARPYVARIHPVMQVLALLAGMITWGGGWSVEVPVLPDAPPPRPQLPPERWTVVWRPGLEQLHQARAA</sequence>
<protein>
    <recommendedName>
        <fullName evidence="4">MFS transporter</fullName>
    </recommendedName>
</protein>
<evidence type="ECO:0000256" key="1">
    <source>
        <dbReference type="SAM" id="Phobius"/>
    </source>
</evidence>
<dbReference type="Proteomes" id="UP000662747">
    <property type="component" value="Chromosome"/>
</dbReference>
<feature type="transmembrane region" description="Helical" evidence="1">
    <location>
        <begin position="38"/>
        <end position="57"/>
    </location>
</feature>
<evidence type="ECO:0000313" key="3">
    <source>
        <dbReference type="Proteomes" id="UP000662747"/>
    </source>
</evidence>
<keyword evidence="1" id="KW-1133">Transmembrane helix</keyword>
<evidence type="ECO:0008006" key="4">
    <source>
        <dbReference type="Google" id="ProtNLM"/>
    </source>
</evidence>
<accession>A0ABX7P020</accession>
<reference evidence="2 3" key="1">
    <citation type="submission" date="2021-02" db="EMBL/GenBank/DDBJ databases">
        <title>De Novo genome assembly of isolated myxobacteria.</title>
        <authorList>
            <person name="Stevens D.C."/>
        </authorList>
    </citation>
    <scope>NUCLEOTIDE SEQUENCE [LARGE SCALE GENOMIC DNA]</scope>
    <source>
        <strain evidence="3">SCPEA02</strain>
    </source>
</reference>
<feature type="transmembrane region" description="Helical" evidence="1">
    <location>
        <begin position="12"/>
        <end position="32"/>
    </location>
</feature>
<dbReference type="RefSeq" id="WP_206725590.1">
    <property type="nucleotide sequence ID" value="NZ_CP071090.1"/>
</dbReference>
<feature type="transmembrane region" description="Helical" evidence="1">
    <location>
        <begin position="242"/>
        <end position="264"/>
    </location>
</feature>
<feature type="transmembrane region" description="Helical" evidence="1">
    <location>
        <begin position="95"/>
        <end position="114"/>
    </location>
</feature>
<feature type="transmembrane region" description="Helical" evidence="1">
    <location>
        <begin position="69"/>
        <end position="89"/>
    </location>
</feature>
<evidence type="ECO:0000313" key="2">
    <source>
        <dbReference type="EMBL" id="QSQ24021.1"/>
    </source>
</evidence>